<dbReference type="Proteomes" id="UP000318704">
    <property type="component" value="Chromosome"/>
</dbReference>
<dbReference type="SMART" id="SM00858">
    <property type="entry name" value="SAF"/>
    <property type="match status" value="1"/>
</dbReference>
<accession>A0A517VVE1</accession>
<dbReference type="InterPro" id="IPR052172">
    <property type="entry name" value="UxaA_altronate/galactarate_dh"/>
</dbReference>
<reference evidence="4 5" key="1">
    <citation type="submission" date="2019-03" db="EMBL/GenBank/DDBJ databases">
        <title>Deep-cultivation of Planctomycetes and their phenomic and genomic characterization uncovers novel biology.</title>
        <authorList>
            <person name="Wiegand S."/>
            <person name="Jogler M."/>
            <person name="Boedeker C."/>
            <person name="Pinto D."/>
            <person name="Vollmers J."/>
            <person name="Rivas-Marin E."/>
            <person name="Kohn T."/>
            <person name="Peeters S.H."/>
            <person name="Heuer A."/>
            <person name="Rast P."/>
            <person name="Oberbeckmann S."/>
            <person name="Bunk B."/>
            <person name="Jeske O."/>
            <person name="Meyerdierks A."/>
            <person name="Storesund J.E."/>
            <person name="Kallscheuer N."/>
            <person name="Luecker S."/>
            <person name="Lage O.M."/>
            <person name="Pohl T."/>
            <person name="Merkel B.J."/>
            <person name="Hornburger P."/>
            <person name="Mueller R.-W."/>
            <person name="Bruemmer F."/>
            <person name="Labrenz M."/>
            <person name="Spormann A.M."/>
            <person name="Op den Camp H."/>
            <person name="Overmann J."/>
            <person name="Amann R."/>
            <person name="Jetten M.S.M."/>
            <person name="Mascher T."/>
            <person name="Medema M.H."/>
            <person name="Devos D.P."/>
            <person name="Kaster A.-K."/>
            <person name="Ovreas L."/>
            <person name="Rohde M."/>
            <person name="Galperin M.Y."/>
            <person name="Jogler C."/>
        </authorList>
    </citation>
    <scope>NUCLEOTIDE SEQUENCE [LARGE SCALE GENOMIC DNA]</scope>
    <source>
        <strain evidence="4 5">V144</strain>
    </source>
</reference>
<keyword evidence="2 4" id="KW-0456">Lyase</keyword>
<dbReference type="Gene3D" id="2.30.130.110">
    <property type="match status" value="1"/>
</dbReference>
<name>A0A517VVE1_9PLAN</name>
<proteinExistence type="inferred from homology"/>
<dbReference type="InterPro" id="IPR013974">
    <property type="entry name" value="SAF"/>
</dbReference>
<evidence type="ECO:0000313" key="4">
    <source>
        <dbReference type="EMBL" id="QDT96976.1"/>
    </source>
</evidence>
<comment type="similarity">
    <text evidence="1">Belongs to the UxaA family.</text>
</comment>
<dbReference type="PANTHER" id="PTHR30536">
    <property type="entry name" value="ALTRONATE/GALACTARATE DEHYDRATASE"/>
    <property type="match status" value="1"/>
</dbReference>
<evidence type="ECO:0000256" key="1">
    <source>
        <dbReference type="ARBA" id="ARBA00010986"/>
    </source>
</evidence>
<dbReference type="EMBL" id="CP037920">
    <property type="protein sequence ID" value="QDT96976.1"/>
    <property type="molecule type" value="Genomic_DNA"/>
</dbReference>
<dbReference type="Pfam" id="PF20629">
    <property type="entry name" value="GD_AH_C"/>
    <property type="match status" value="1"/>
</dbReference>
<organism evidence="4 5">
    <name type="scientific">Gimesia aquarii</name>
    <dbReference type="NCBI Taxonomy" id="2527964"/>
    <lineage>
        <taxon>Bacteria</taxon>
        <taxon>Pseudomonadati</taxon>
        <taxon>Planctomycetota</taxon>
        <taxon>Planctomycetia</taxon>
        <taxon>Planctomycetales</taxon>
        <taxon>Planctomycetaceae</taxon>
        <taxon>Gimesia</taxon>
    </lineage>
</organism>
<sequence length="518" mass="55360">MSSAQNSPLLKLHSDDNIAIARNSVTENQECALSENESVTTRESIDLGHKVAIQNIASGEPIRKFGQTIGFATIDILAGDWIHSHNLESGVLSLDYAYSTDVPTPPEPIKGRTFMGYRRPNGKAGTRNYLAIISTVNCSATASKYIARELAQTSLENYPNIDGIIPLVHKGGCAMQYDGEDHHQLMRTLGGFAKHPNIGAYVVLGLGCETGQGSFLSESEGLVQLANPNEPQNQGPLVLNIQDIGGIAKTVKKVTTVLKEYLPQVNDVTRVPIPVSELILGTECGGSDGNSGVTANPALGIASDFLVAHGATSILGETPEIHGGEHLLTRRAVTPEIGKKLVDRIKWWEEYTGKFGVVIDNNPSVGNKRGGLTTIYEKSLGAIAKGGSTALREVYRFAEPVTEKGFVIMDTPGYDPASVTGMVAGGANVVTFTTGRGSCFGCKPVPSIKISTNTPMYERMQDDMDLDAGRILNGTSVEEVGEEIFELIIEVASGKKTKSEIQGIGDEEFCPWSIGPVL</sequence>
<dbReference type="InterPro" id="IPR044144">
    <property type="entry name" value="SAF_UxaA/GarD"/>
</dbReference>
<feature type="domain" description="SAF" evidence="3">
    <location>
        <begin position="16"/>
        <end position="88"/>
    </location>
</feature>
<dbReference type="InterPro" id="IPR048332">
    <property type="entry name" value="GD_AH_C"/>
</dbReference>
<protein>
    <submittedName>
        <fullName evidence="4">D-galactarate dehydratase</fullName>
        <ecNumber evidence="4">4.2.1.42</ecNumber>
    </submittedName>
</protein>
<dbReference type="AlphaFoldDB" id="A0A517VVE1"/>
<dbReference type="Pfam" id="PF04295">
    <property type="entry name" value="GD_AH_second"/>
    <property type="match status" value="1"/>
</dbReference>
<dbReference type="KEGG" id="gaw:V144x_24470"/>
<dbReference type="EC" id="4.2.1.42" evidence="4"/>
<evidence type="ECO:0000256" key="2">
    <source>
        <dbReference type="ARBA" id="ARBA00023239"/>
    </source>
</evidence>
<dbReference type="PANTHER" id="PTHR30536:SF5">
    <property type="entry name" value="ALTRONATE DEHYDRATASE"/>
    <property type="match status" value="1"/>
</dbReference>
<evidence type="ECO:0000259" key="3">
    <source>
        <dbReference type="SMART" id="SM00858"/>
    </source>
</evidence>
<dbReference type="RefSeq" id="WP_144985364.1">
    <property type="nucleotide sequence ID" value="NZ_CP037920.1"/>
</dbReference>
<evidence type="ECO:0000313" key="5">
    <source>
        <dbReference type="Proteomes" id="UP000318704"/>
    </source>
</evidence>
<dbReference type="GO" id="GO:0019698">
    <property type="term" value="P:D-galacturonate catabolic process"/>
    <property type="evidence" value="ECO:0007669"/>
    <property type="project" value="TreeGrafter"/>
</dbReference>
<dbReference type="GO" id="GO:0008867">
    <property type="term" value="F:galactarate dehydratase activity"/>
    <property type="evidence" value="ECO:0007669"/>
    <property type="project" value="UniProtKB-EC"/>
</dbReference>
<dbReference type="InterPro" id="IPR007392">
    <property type="entry name" value="GD_AH_second"/>
</dbReference>
<dbReference type="CDD" id="cd11613">
    <property type="entry name" value="SAF_AH_GD"/>
    <property type="match status" value="1"/>
</dbReference>
<gene>
    <name evidence="4" type="primary">garD</name>
    <name evidence="4" type="ORF">V144x_24470</name>
</gene>